<feature type="compositionally biased region" description="Polar residues" evidence="1">
    <location>
        <begin position="1"/>
        <end position="22"/>
    </location>
</feature>
<dbReference type="Proteomes" id="UP000185829">
    <property type="component" value="Unassembled WGS sequence"/>
</dbReference>
<dbReference type="AlphaFoldDB" id="A0A9X8WIN3"/>
<accession>A0A9X8WIN3</accession>
<proteinExistence type="predicted"/>
<organism evidence="2 3">
    <name type="scientific">Peribacillus simplex</name>
    <dbReference type="NCBI Taxonomy" id="1478"/>
    <lineage>
        <taxon>Bacteria</taxon>
        <taxon>Bacillati</taxon>
        <taxon>Bacillota</taxon>
        <taxon>Bacilli</taxon>
        <taxon>Bacillales</taxon>
        <taxon>Bacillaceae</taxon>
        <taxon>Peribacillus</taxon>
    </lineage>
</organism>
<feature type="region of interest" description="Disordered" evidence="1">
    <location>
        <begin position="1"/>
        <end position="58"/>
    </location>
</feature>
<dbReference type="RefSeq" id="WP_179086006.1">
    <property type="nucleotide sequence ID" value="NZ_FTMX01000001.1"/>
</dbReference>
<name>A0A9X8WIN3_9BACI</name>
<reference evidence="2 3" key="1">
    <citation type="submission" date="2017-01" db="EMBL/GenBank/DDBJ databases">
        <authorList>
            <person name="Varghese N."/>
            <person name="Submissions S."/>
        </authorList>
    </citation>
    <scope>NUCLEOTIDE SEQUENCE [LARGE SCALE GENOMIC DNA]</scope>
    <source>
        <strain evidence="2 3">RUG2-6</strain>
    </source>
</reference>
<protein>
    <submittedName>
        <fullName evidence="2">Uncharacterized protein</fullName>
    </submittedName>
</protein>
<evidence type="ECO:0000313" key="3">
    <source>
        <dbReference type="Proteomes" id="UP000185829"/>
    </source>
</evidence>
<comment type="caution">
    <text evidence="2">The sequence shown here is derived from an EMBL/GenBank/DDBJ whole genome shotgun (WGS) entry which is preliminary data.</text>
</comment>
<evidence type="ECO:0000256" key="1">
    <source>
        <dbReference type="SAM" id="MobiDB-lite"/>
    </source>
</evidence>
<sequence length="58" mass="6646">MTNQKNNNHNPAQHKSQVSQLTKEVMEVDTDVNEDPNREKLLDESVDSFLKSKEGQGY</sequence>
<dbReference type="EMBL" id="FTMX01000001">
    <property type="protein sequence ID" value="SIQ43690.1"/>
    <property type="molecule type" value="Genomic_DNA"/>
</dbReference>
<gene>
    <name evidence="2" type="ORF">SAMN05878482_1011214</name>
</gene>
<evidence type="ECO:0000313" key="2">
    <source>
        <dbReference type="EMBL" id="SIQ43690.1"/>
    </source>
</evidence>